<dbReference type="Gene3D" id="2.60.120.200">
    <property type="match status" value="1"/>
</dbReference>
<sequence length="209" mass="21704">MMARRFIAAVPITALGLFLGQAQAQAQAPPNPDYGWVFSDQAGETAEPTFGDAAGTLSGGVEWDGEDPFGGGGSVSFDGTDGTVVMEDLAEAFNDLANFSLSIWIKSNATGIDKGFWEAVDSGGGDLWGLRYDSTGASAGGSDVIKLGITTSESGGNTNSGADQQESHEGTQTTEWQNIVMTWEDGVGFNLYIDGVLDEPTLAMQNTGG</sequence>
<evidence type="ECO:0000313" key="2">
    <source>
        <dbReference type="EMBL" id="SVC48673.1"/>
    </source>
</evidence>
<dbReference type="SUPFAM" id="SSF49899">
    <property type="entry name" value="Concanavalin A-like lectins/glucanases"/>
    <property type="match status" value="1"/>
</dbReference>
<reference evidence="2" key="1">
    <citation type="submission" date="2018-05" db="EMBL/GenBank/DDBJ databases">
        <authorList>
            <person name="Lanie J.A."/>
            <person name="Ng W.-L."/>
            <person name="Kazmierczak K.M."/>
            <person name="Andrzejewski T.M."/>
            <person name="Davidsen T.M."/>
            <person name="Wayne K.J."/>
            <person name="Tettelin H."/>
            <person name="Glass J.I."/>
            <person name="Rusch D."/>
            <person name="Podicherti R."/>
            <person name="Tsui H.-C.T."/>
            <person name="Winkler M.E."/>
        </authorList>
    </citation>
    <scope>NUCLEOTIDE SEQUENCE</scope>
</reference>
<evidence type="ECO:0008006" key="3">
    <source>
        <dbReference type="Google" id="ProtNLM"/>
    </source>
</evidence>
<evidence type="ECO:0000256" key="1">
    <source>
        <dbReference type="SAM" id="MobiDB-lite"/>
    </source>
</evidence>
<protein>
    <recommendedName>
        <fullName evidence="3">LamG-like jellyroll fold domain-containing protein</fullName>
    </recommendedName>
</protein>
<name>A0A382MI43_9ZZZZ</name>
<accession>A0A382MI43</accession>
<proteinExistence type="predicted"/>
<dbReference type="AlphaFoldDB" id="A0A382MI43"/>
<dbReference type="EMBL" id="UINC01093892">
    <property type="protein sequence ID" value="SVC48673.1"/>
    <property type="molecule type" value="Genomic_DNA"/>
</dbReference>
<feature type="non-terminal residue" evidence="2">
    <location>
        <position position="209"/>
    </location>
</feature>
<dbReference type="InterPro" id="IPR013320">
    <property type="entry name" value="ConA-like_dom_sf"/>
</dbReference>
<organism evidence="2">
    <name type="scientific">marine metagenome</name>
    <dbReference type="NCBI Taxonomy" id="408172"/>
    <lineage>
        <taxon>unclassified sequences</taxon>
        <taxon>metagenomes</taxon>
        <taxon>ecological metagenomes</taxon>
    </lineage>
</organism>
<gene>
    <name evidence="2" type="ORF">METZ01_LOCUS301527</name>
</gene>
<feature type="region of interest" description="Disordered" evidence="1">
    <location>
        <begin position="148"/>
        <end position="175"/>
    </location>
</feature>
<dbReference type="Pfam" id="PF13385">
    <property type="entry name" value="Laminin_G_3"/>
    <property type="match status" value="1"/>
</dbReference>
<feature type="compositionally biased region" description="Polar residues" evidence="1">
    <location>
        <begin position="149"/>
        <end position="175"/>
    </location>
</feature>